<evidence type="ECO:0000313" key="2">
    <source>
        <dbReference type="EMBL" id="KAF9422362.1"/>
    </source>
</evidence>
<accession>A0A835LEU9</accession>
<dbReference type="EMBL" id="JACKWZ010000017">
    <property type="protein sequence ID" value="KAF9422362.1"/>
    <property type="molecule type" value="Genomic_DNA"/>
</dbReference>
<protein>
    <submittedName>
        <fullName evidence="2">Uncharacterized protein</fullName>
    </submittedName>
</protein>
<dbReference type="Proteomes" id="UP000648187">
    <property type="component" value="Unassembled WGS sequence"/>
</dbReference>
<evidence type="ECO:0000256" key="1">
    <source>
        <dbReference type="SAM" id="MobiDB-lite"/>
    </source>
</evidence>
<reference evidence="2" key="1">
    <citation type="submission" date="2020-08" db="EMBL/GenBank/DDBJ databases">
        <title>Spodoptera exigua strain:BAW_Kor-Di-RS1 Genome sequencing and assembly.</title>
        <authorList>
            <person name="Kim J."/>
            <person name="Nam H.Y."/>
            <person name="Kwon M."/>
            <person name="Choi J.H."/>
            <person name="Cho S.R."/>
            <person name="Kim G.-H."/>
        </authorList>
    </citation>
    <scope>NUCLEOTIDE SEQUENCE</scope>
    <source>
        <strain evidence="2">BAW_Kor-Di-RS1</strain>
        <tissue evidence="2">Whole-body</tissue>
    </source>
</reference>
<sequence>MVKIELEMPDGVVSGHERGLLGLHGAAASLHDDVNLQRHAARLPPRQRGPVVPSMTSSRKGSPTDAVMITSTPSSVGTSWANSDIGNHFLWVVPPVRLFQLVGLSRILIASIPGRNSKLSSVIELSLGVVPGPVLSLSLHVDWFVHLYEYSHEPPGEHQLRFVDEGAPSERCIQVQAFNTELIISWHCSRRHSFLDSLVDISNFHSIARNGSSDGHLHACLQNVS</sequence>
<evidence type="ECO:0000313" key="3">
    <source>
        <dbReference type="Proteomes" id="UP000648187"/>
    </source>
</evidence>
<organism evidence="2 3">
    <name type="scientific">Spodoptera exigua</name>
    <name type="common">Beet armyworm</name>
    <name type="synonym">Noctua fulgens</name>
    <dbReference type="NCBI Taxonomy" id="7107"/>
    <lineage>
        <taxon>Eukaryota</taxon>
        <taxon>Metazoa</taxon>
        <taxon>Ecdysozoa</taxon>
        <taxon>Arthropoda</taxon>
        <taxon>Hexapoda</taxon>
        <taxon>Insecta</taxon>
        <taxon>Pterygota</taxon>
        <taxon>Neoptera</taxon>
        <taxon>Endopterygota</taxon>
        <taxon>Lepidoptera</taxon>
        <taxon>Glossata</taxon>
        <taxon>Ditrysia</taxon>
        <taxon>Noctuoidea</taxon>
        <taxon>Noctuidae</taxon>
        <taxon>Amphipyrinae</taxon>
        <taxon>Spodoptera</taxon>
    </lineage>
</organism>
<name>A0A835LEU9_SPOEX</name>
<comment type="caution">
    <text evidence="2">The sequence shown here is derived from an EMBL/GenBank/DDBJ whole genome shotgun (WGS) entry which is preliminary data.</text>
</comment>
<dbReference type="AlphaFoldDB" id="A0A835LEU9"/>
<proteinExistence type="predicted"/>
<feature type="region of interest" description="Disordered" evidence="1">
    <location>
        <begin position="45"/>
        <end position="65"/>
    </location>
</feature>
<gene>
    <name evidence="2" type="ORF">HW555_001952</name>
</gene>
<keyword evidence="3" id="KW-1185">Reference proteome</keyword>